<dbReference type="InterPro" id="IPR036047">
    <property type="entry name" value="F-box-like_dom_sf"/>
</dbReference>
<accession>A0A2N9INJ3</accession>
<dbReference type="Pfam" id="PF03478">
    <property type="entry name" value="Beta-prop_KIB1-4"/>
    <property type="match status" value="1"/>
</dbReference>
<feature type="domain" description="KIB1-4 beta-propeller" evidence="3">
    <location>
        <begin position="92"/>
        <end position="338"/>
    </location>
</feature>
<evidence type="ECO:0000259" key="2">
    <source>
        <dbReference type="Pfam" id="PF00646"/>
    </source>
</evidence>
<reference evidence="4" key="1">
    <citation type="submission" date="2018-02" db="EMBL/GenBank/DDBJ databases">
        <authorList>
            <person name="Cohen D.B."/>
            <person name="Kent A.D."/>
        </authorList>
    </citation>
    <scope>NUCLEOTIDE SEQUENCE</scope>
</reference>
<feature type="compositionally biased region" description="Basic and acidic residues" evidence="1">
    <location>
        <begin position="1"/>
        <end position="11"/>
    </location>
</feature>
<sequence>MVLQRCSDKNVKGPRNKNKRLVDNSNWRPWSELPEDLVHLITKQLGAIDYLMFGCVCRGWRFYTVAHRQEFMAYQPPLVVFLSTHARKACYFYSIFDQRSYKATLPNLIGKSCFGLTCGYLVMEDKKKRGHSQIWLLNPFTRHELHFSSPPNPYTSVILASLATPLREFVIIANSCWYPSLQFCRSSDVNWTVYDYNDKFKGGATDDYRWFVDLVVFKGKIYVLTNLGEIGVLNLNSHSYVTLLEVKSIGGWIFGVQLQLLAFDEQLLLIRSFDLFGNNEIQVYELNFLKMEWVKMQNFGDQAVFLGNRISLGFSNITKWRGSRQSLNCIYYLRVAADEYTIHFLDGRYPQSSPIIQRYYMDMTDSSFDVKLCKVCIPETSTGFRFWYFPHLSCNVDALFDD</sequence>
<dbReference type="PANTHER" id="PTHR45463">
    <property type="entry name" value="OS09G0392200 PROTEIN"/>
    <property type="match status" value="1"/>
</dbReference>
<feature type="region of interest" description="Disordered" evidence="1">
    <location>
        <begin position="1"/>
        <end position="20"/>
    </location>
</feature>
<dbReference type="Gene3D" id="1.20.1280.50">
    <property type="match status" value="1"/>
</dbReference>
<dbReference type="AlphaFoldDB" id="A0A2N9INJ3"/>
<organism evidence="4">
    <name type="scientific">Fagus sylvatica</name>
    <name type="common">Beechnut</name>
    <dbReference type="NCBI Taxonomy" id="28930"/>
    <lineage>
        <taxon>Eukaryota</taxon>
        <taxon>Viridiplantae</taxon>
        <taxon>Streptophyta</taxon>
        <taxon>Embryophyta</taxon>
        <taxon>Tracheophyta</taxon>
        <taxon>Spermatophyta</taxon>
        <taxon>Magnoliopsida</taxon>
        <taxon>eudicotyledons</taxon>
        <taxon>Gunneridae</taxon>
        <taxon>Pentapetalae</taxon>
        <taxon>rosids</taxon>
        <taxon>fabids</taxon>
        <taxon>Fagales</taxon>
        <taxon>Fagaceae</taxon>
        <taxon>Fagus</taxon>
    </lineage>
</organism>
<dbReference type="InterPro" id="IPR005174">
    <property type="entry name" value="KIB1-4_b-propeller"/>
</dbReference>
<dbReference type="EMBL" id="OIVN01006135">
    <property type="protein sequence ID" value="SPD25874.1"/>
    <property type="molecule type" value="Genomic_DNA"/>
</dbReference>
<gene>
    <name evidence="4" type="ORF">FSB_LOCUS53756</name>
</gene>
<evidence type="ECO:0000259" key="3">
    <source>
        <dbReference type="Pfam" id="PF03478"/>
    </source>
</evidence>
<dbReference type="PANTHER" id="PTHR45463:SF8">
    <property type="entry name" value="OS09G0392200 PROTEIN"/>
    <property type="match status" value="1"/>
</dbReference>
<feature type="domain" description="F-box" evidence="2">
    <location>
        <begin position="30"/>
        <end position="61"/>
    </location>
</feature>
<evidence type="ECO:0000313" key="4">
    <source>
        <dbReference type="EMBL" id="SPD25874.1"/>
    </source>
</evidence>
<dbReference type="SUPFAM" id="SSF81383">
    <property type="entry name" value="F-box domain"/>
    <property type="match status" value="1"/>
</dbReference>
<name>A0A2N9INJ3_FAGSY</name>
<dbReference type="Pfam" id="PF00646">
    <property type="entry name" value="F-box"/>
    <property type="match status" value="1"/>
</dbReference>
<dbReference type="InterPro" id="IPR001810">
    <property type="entry name" value="F-box_dom"/>
</dbReference>
<proteinExistence type="predicted"/>
<protein>
    <submittedName>
        <fullName evidence="4">Uncharacterized protein</fullName>
    </submittedName>
</protein>
<evidence type="ECO:0000256" key="1">
    <source>
        <dbReference type="SAM" id="MobiDB-lite"/>
    </source>
</evidence>